<evidence type="ECO:0000256" key="3">
    <source>
        <dbReference type="ARBA" id="ARBA00022692"/>
    </source>
</evidence>
<dbReference type="InterPro" id="IPR017972">
    <property type="entry name" value="Cyt_P450_CS"/>
</dbReference>
<dbReference type="Pfam" id="PF00067">
    <property type="entry name" value="p450"/>
    <property type="match status" value="2"/>
</dbReference>
<accession>A0ABR2M2S3</accession>
<proteinExistence type="inferred from homology"/>
<dbReference type="PANTHER" id="PTHR24286">
    <property type="entry name" value="CYTOCHROME P450 26"/>
    <property type="match status" value="1"/>
</dbReference>
<keyword evidence="6 9" id="KW-0560">Oxidoreductase</keyword>
<evidence type="ECO:0000256" key="5">
    <source>
        <dbReference type="ARBA" id="ARBA00022989"/>
    </source>
</evidence>
<keyword evidence="9" id="KW-0349">Heme</keyword>
<evidence type="ECO:0000256" key="7">
    <source>
        <dbReference type="ARBA" id="ARBA00023004"/>
    </source>
</evidence>
<comment type="similarity">
    <text evidence="2 9">Belongs to the cytochrome P450 family.</text>
</comment>
<dbReference type="PROSITE" id="PS00086">
    <property type="entry name" value="CYTOCHROME_P450"/>
    <property type="match status" value="1"/>
</dbReference>
<keyword evidence="9" id="KW-0503">Monooxygenase</keyword>
<protein>
    <submittedName>
        <fullName evidence="11">Cytochrome P450 90B1</fullName>
    </submittedName>
</protein>
<dbReference type="InterPro" id="IPR001128">
    <property type="entry name" value="Cyt_P450"/>
</dbReference>
<keyword evidence="5" id="KW-1133">Transmembrane helix</keyword>
<evidence type="ECO:0000313" key="11">
    <source>
        <dbReference type="EMBL" id="KAK8956367.1"/>
    </source>
</evidence>
<evidence type="ECO:0000256" key="2">
    <source>
        <dbReference type="ARBA" id="ARBA00010617"/>
    </source>
</evidence>
<evidence type="ECO:0000313" key="12">
    <source>
        <dbReference type="Proteomes" id="UP001412067"/>
    </source>
</evidence>
<dbReference type="Proteomes" id="UP001412067">
    <property type="component" value="Unassembled WGS sequence"/>
</dbReference>
<name>A0ABR2M2S3_9ASPA</name>
<evidence type="ECO:0000256" key="9">
    <source>
        <dbReference type="RuleBase" id="RU000461"/>
    </source>
</evidence>
<evidence type="ECO:0000256" key="1">
    <source>
        <dbReference type="ARBA" id="ARBA00004167"/>
    </source>
</evidence>
<feature type="chain" id="PRO_5046342010" evidence="10">
    <location>
        <begin position="17"/>
        <end position="462"/>
    </location>
</feature>
<dbReference type="PRINTS" id="PR00465">
    <property type="entry name" value="EP450IV"/>
</dbReference>
<feature type="signal peptide" evidence="10">
    <location>
        <begin position="1"/>
        <end position="16"/>
    </location>
</feature>
<comment type="subcellular location">
    <subcellularLocation>
        <location evidence="1">Membrane</location>
        <topology evidence="1">Single-pass membrane protein</topology>
    </subcellularLocation>
</comment>
<keyword evidence="3" id="KW-0812">Transmembrane</keyword>
<keyword evidence="7 9" id="KW-0408">Iron</keyword>
<organism evidence="11 12">
    <name type="scientific">Platanthera guangdongensis</name>
    <dbReference type="NCBI Taxonomy" id="2320717"/>
    <lineage>
        <taxon>Eukaryota</taxon>
        <taxon>Viridiplantae</taxon>
        <taxon>Streptophyta</taxon>
        <taxon>Embryophyta</taxon>
        <taxon>Tracheophyta</taxon>
        <taxon>Spermatophyta</taxon>
        <taxon>Magnoliopsida</taxon>
        <taxon>Liliopsida</taxon>
        <taxon>Asparagales</taxon>
        <taxon>Orchidaceae</taxon>
        <taxon>Orchidoideae</taxon>
        <taxon>Orchideae</taxon>
        <taxon>Orchidinae</taxon>
        <taxon>Platanthera</taxon>
    </lineage>
</organism>
<evidence type="ECO:0000256" key="10">
    <source>
        <dbReference type="SAM" id="SignalP"/>
    </source>
</evidence>
<dbReference type="PRINTS" id="PR00385">
    <property type="entry name" value="P450"/>
</dbReference>
<dbReference type="Gene3D" id="1.10.630.10">
    <property type="entry name" value="Cytochrome P450"/>
    <property type="match status" value="1"/>
</dbReference>
<evidence type="ECO:0000256" key="8">
    <source>
        <dbReference type="ARBA" id="ARBA00023136"/>
    </source>
</evidence>
<sequence>MATILAFLLPFTALVSVSLLWFSTKEKPFKALPGNRGWPLAGETLSFLKPYSANSLGVYMNNHISRYGKIFSSNLLGREAIVSADAELNRFVLNRDGKQFKTAWFAAPRKIFGRESIAFATGKTHMKFRSIIADFLSMKRLQTVFLEDADHLASDLTKSWRDGDVISAKQESFKYCIKLMAKSTLSIKEEDDPRMQMLQRDYSHFLSAIFSLPLNIPGMKYWNALQGDEYNYDLLEMLMERKEYSNEEIEDFMLGMIFAGHDSTSRAITFMLYLLANSPSAVITALQEEHLKIINSRSDKKQQKLSWDDYKSMKFSRCVIKETLRLSSVAPFIPKVATEDVRYKEMIIPRGSLVIVHMRAVQLDPFAFHNPMNFNPWRWLDACCDDEKRKRSYMPFGGGTRMCPGENLAQLEMAVLLHHIIINYEWEMAESAAPDRPIYLPYLDFPGGLHIRIKALHLFDRN</sequence>
<dbReference type="InterPro" id="IPR036396">
    <property type="entry name" value="Cyt_P450_sf"/>
</dbReference>
<keyword evidence="10" id="KW-0732">Signal</keyword>
<dbReference type="EMBL" id="JBBWWR010000013">
    <property type="protein sequence ID" value="KAK8956367.1"/>
    <property type="molecule type" value="Genomic_DNA"/>
</dbReference>
<reference evidence="11 12" key="1">
    <citation type="journal article" date="2022" name="Nat. Plants">
        <title>Genomes of leafy and leafless Platanthera orchids illuminate the evolution of mycoheterotrophy.</title>
        <authorList>
            <person name="Li M.H."/>
            <person name="Liu K.W."/>
            <person name="Li Z."/>
            <person name="Lu H.C."/>
            <person name="Ye Q.L."/>
            <person name="Zhang D."/>
            <person name="Wang J.Y."/>
            <person name="Li Y.F."/>
            <person name="Zhong Z.M."/>
            <person name="Liu X."/>
            <person name="Yu X."/>
            <person name="Liu D.K."/>
            <person name="Tu X.D."/>
            <person name="Liu B."/>
            <person name="Hao Y."/>
            <person name="Liao X.Y."/>
            <person name="Jiang Y.T."/>
            <person name="Sun W.H."/>
            <person name="Chen J."/>
            <person name="Chen Y.Q."/>
            <person name="Ai Y."/>
            <person name="Zhai J.W."/>
            <person name="Wu S.S."/>
            <person name="Zhou Z."/>
            <person name="Hsiao Y.Y."/>
            <person name="Wu W.L."/>
            <person name="Chen Y.Y."/>
            <person name="Lin Y.F."/>
            <person name="Hsu J.L."/>
            <person name="Li C.Y."/>
            <person name="Wang Z.W."/>
            <person name="Zhao X."/>
            <person name="Zhong W.Y."/>
            <person name="Ma X.K."/>
            <person name="Ma L."/>
            <person name="Huang J."/>
            <person name="Chen G.Z."/>
            <person name="Huang M.Z."/>
            <person name="Huang L."/>
            <person name="Peng D.H."/>
            <person name="Luo Y.B."/>
            <person name="Zou S.Q."/>
            <person name="Chen S.P."/>
            <person name="Lan S."/>
            <person name="Tsai W.C."/>
            <person name="Van de Peer Y."/>
            <person name="Liu Z.J."/>
        </authorList>
    </citation>
    <scope>NUCLEOTIDE SEQUENCE [LARGE SCALE GENOMIC DNA]</scope>
    <source>
        <strain evidence="11">Lor288</strain>
    </source>
</reference>
<dbReference type="InterPro" id="IPR002403">
    <property type="entry name" value="Cyt_P450_E_grp-IV"/>
</dbReference>
<dbReference type="PANTHER" id="PTHR24286:SF194">
    <property type="entry name" value="STEROID (22S)-HYDROXYLASE"/>
    <property type="match status" value="1"/>
</dbReference>
<keyword evidence="8" id="KW-0472">Membrane</keyword>
<evidence type="ECO:0000256" key="4">
    <source>
        <dbReference type="ARBA" id="ARBA00022723"/>
    </source>
</evidence>
<gene>
    <name evidence="11" type="primary">CYP90B1</name>
    <name evidence="11" type="ORF">KSP40_PGU002493</name>
</gene>
<dbReference type="SUPFAM" id="SSF48264">
    <property type="entry name" value="Cytochrome P450"/>
    <property type="match status" value="1"/>
</dbReference>
<keyword evidence="4 9" id="KW-0479">Metal-binding</keyword>
<evidence type="ECO:0000256" key="6">
    <source>
        <dbReference type="ARBA" id="ARBA00023002"/>
    </source>
</evidence>
<comment type="caution">
    <text evidence="11">The sequence shown here is derived from an EMBL/GenBank/DDBJ whole genome shotgun (WGS) entry which is preliminary data.</text>
</comment>
<keyword evidence="12" id="KW-1185">Reference proteome</keyword>